<organism evidence="2 3">
    <name type="scientific">Klebsiella phage vB_KleM_RaK2</name>
    <dbReference type="NCBI Taxonomy" id="1147094"/>
    <lineage>
        <taxon>Viruses</taxon>
        <taxon>Duplodnaviria</taxon>
        <taxon>Heunggongvirae</taxon>
        <taxon>Uroviricota</taxon>
        <taxon>Caudoviricetes</taxon>
        <taxon>Alcyoneusvirus</taxon>
        <taxon>Alcyoneusvirus RaK2</taxon>
    </lineage>
</organism>
<proteinExistence type="predicted"/>
<gene>
    <name evidence="2" type="ORF">RaK2_00211</name>
</gene>
<dbReference type="RefSeq" id="YP_007007366.1">
    <property type="nucleotide sequence ID" value="NC_019526.1"/>
</dbReference>
<protein>
    <submittedName>
        <fullName evidence="2">Uncharacterized protein</fullName>
    </submittedName>
</protein>
<evidence type="ECO:0000256" key="1">
    <source>
        <dbReference type="SAM" id="Phobius"/>
    </source>
</evidence>
<evidence type="ECO:0000313" key="2">
    <source>
        <dbReference type="EMBL" id="AFA44484.1"/>
    </source>
</evidence>
<keyword evidence="3" id="KW-1185">Reference proteome</keyword>
<sequence length="167" mass="19300">MNPELYFLLICVSVLVLFTLGLIFNVCISGSKWFKTYQYIMGTLTYSKEADTLCTRLLDKMDAGLLIAVLTNGTIKLFNVEDIKQTDEQSNYMHTLAAEAEIFIDCKYYSYGYIHRHFGQSKAELYKKRPSIKTFKRIVKLEEKLRGVVSENKKPETDEKNSVLELQ</sequence>
<keyword evidence="1" id="KW-0472">Membrane</keyword>
<dbReference type="Proteomes" id="UP000007524">
    <property type="component" value="Segment"/>
</dbReference>
<name>H6X418_9CAUD</name>
<feature type="transmembrane region" description="Helical" evidence="1">
    <location>
        <begin position="6"/>
        <end position="28"/>
    </location>
</feature>
<keyword evidence="1" id="KW-1133">Transmembrane helix</keyword>
<dbReference type="KEGG" id="vg:14012799"/>
<dbReference type="EMBL" id="JQ513383">
    <property type="protein sequence ID" value="AFA44484.1"/>
    <property type="molecule type" value="Genomic_DNA"/>
</dbReference>
<reference evidence="2 3" key="1">
    <citation type="journal article" date="2012" name="J. Virol.">
        <title>Genome of Klebsiella sp.-Infecting Bacteriophage vB_KleM_RaK2.</title>
        <authorList>
            <person name="Simoliunas E."/>
            <person name="Kaliniene L."/>
            <person name="Truncaite L."/>
            <person name="Klausa V."/>
            <person name="Zajanckauskaite A."/>
            <person name="Meskys R."/>
        </authorList>
    </citation>
    <scope>NUCLEOTIDE SEQUENCE [LARGE SCALE GENOMIC DNA]</scope>
</reference>
<keyword evidence="1" id="KW-0812">Transmembrane</keyword>
<dbReference type="GeneID" id="14012799"/>
<dbReference type="OrthoDB" id="20274at10239"/>
<evidence type="ECO:0000313" key="3">
    <source>
        <dbReference type="Proteomes" id="UP000007524"/>
    </source>
</evidence>
<accession>H6X418</accession>